<dbReference type="GO" id="GO:0016491">
    <property type="term" value="F:oxidoreductase activity"/>
    <property type="evidence" value="ECO:0007669"/>
    <property type="project" value="InterPro"/>
</dbReference>
<dbReference type="Proteomes" id="UP000596083">
    <property type="component" value="Chromosome"/>
</dbReference>
<comment type="similarity">
    <text evidence="1">Belongs to the SIP oxidoreductase family.</text>
</comment>
<dbReference type="Gene3D" id="2.40.30.10">
    <property type="entry name" value="Translation factors"/>
    <property type="match status" value="2"/>
</dbReference>
<organism evidence="3 4">
    <name type="scientific">Martelella lutilitoris</name>
    <dbReference type="NCBI Taxonomy" id="2583532"/>
    <lineage>
        <taxon>Bacteria</taxon>
        <taxon>Pseudomonadati</taxon>
        <taxon>Pseudomonadota</taxon>
        <taxon>Alphaproteobacteria</taxon>
        <taxon>Hyphomicrobiales</taxon>
        <taxon>Aurantimonadaceae</taxon>
        <taxon>Martelella</taxon>
    </lineage>
</organism>
<dbReference type="InterPro" id="IPR039261">
    <property type="entry name" value="FNR_nucleotide-bd"/>
</dbReference>
<protein>
    <submittedName>
        <fullName evidence="3">Siderophore-interacting protein</fullName>
    </submittedName>
</protein>
<dbReference type="Gene3D" id="3.40.50.80">
    <property type="entry name" value="Nucleotide-binding domain of ferredoxin-NADP reductase (FNR) module"/>
    <property type="match status" value="1"/>
</dbReference>
<evidence type="ECO:0000259" key="2">
    <source>
        <dbReference type="PROSITE" id="PS51384"/>
    </source>
</evidence>
<dbReference type="PANTHER" id="PTHR30157">
    <property type="entry name" value="FERRIC REDUCTASE, NADPH-DEPENDENT"/>
    <property type="match status" value="1"/>
</dbReference>
<dbReference type="Pfam" id="PF04954">
    <property type="entry name" value="SIP"/>
    <property type="match status" value="1"/>
</dbReference>
<evidence type="ECO:0000256" key="1">
    <source>
        <dbReference type="ARBA" id="ARBA00035644"/>
    </source>
</evidence>
<feature type="domain" description="FAD-binding FR-type" evidence="2">
    <location>
        <begin position="20"/>
        <end position="124"/>
    </location>
</feature>
<dbReference type="AlphaFoldDB" id="A0A7T7HJI3"/>
<dbReference type="PROSITE" id="PS51384">
    <property type="entry name" value="FAD_FR"/>
    <property type="match status" value="1"/>
</dbReference>
<dbReference type="InterPro" id="IPR039374">
    <property type="entry name" value="SIP_fam"/>
</dbReference>
<evidence type="ECO:0000313" key="3">
    <source>
        <dbReference type="EMBL" id="QQM30346.1"/>
    </source>
</evidence>
<dbReference type="PANTHER" id="PTHR30157:SF0">
    <property type="entry name" value="NADPH-DEPENDENT FERRIC-CHELATE REDUCTASE"/>
    <property type="match status" value="1"/>
</dbReference>
<dbReference type="InterPro" id="IPR007037">
    <property type="entry name" value="SIP_rossman_dom"/>
</dbReference>
<dbReference type="Pfam" id="PF08021">
    <property type="entry name" value="FAD_binding_9"/>
    <property type="match status" value="2"/>
</dbReference>
<dbReference type="CDD" id="cd06193">
    <property type="entry name" value="siderophore_interacting"/>
    <property type="match status" value="1"/>
</dbReference>
<evidence type="ECO:0000313" key="4">
    <source>
        <dbReference type="Proteomes" id="UP000596083"/>
    </source>
</evidence>
<dbReference type="InterPro" id="IPR017927">
    <property type="entry name" value="FAD-bd_FR_type"/>
</dbReference>
<dbReference type="RefSeq" id="WP_200335649.1">
    <property type="nucleotide sequence ID" value="NZ_CP066786.1"/>
</dbReference>
<sequence length="254" mass="27795">MSEQVNDIAPPEIERVRHELKRRTLRVAAADYITPAMRRITFECPELADFISAAPDDHIKLFFDTGEEKPAMRDYTPRRYDNDQRSLTIDFAIHDAGPATAWAVAAKPGDTLEIGGPRGSAVVKGPVAHWLLIGDETALPAIGRRIEEAEPGTRITAIIAVSSSDDGQAFKTAADVEFSWIDRAGADATDPAPFLEALKAVALPPQTFAWIGAEARVARAIRTYLVEERGHPLTWMNASGYWVANQAGTSEKNM</sequence>
<dbReference type="SUPFAM" id="SSF63380">
    <property type="entry name" value="Riboflavin synthase domain-like"/>
    <property type="match status" value="1"/>
</dbReference>
<dbReference type="KEGG" id="mlut:JET14_19105"/>
<name>A0A7T7HJI3_9HYPH</name>
<reference evidence="3 4" key="1">
    <citation type="submission" date="2020-12" db="EMBL/GenBank/DDBJ databases">
        <authorList>
            <person name="Zheng R.K."/>
            <person name="Sun C.M."/>
        </authorList>
    </citation>
    <scope>NUCLEOTIDE SEQUENCE [LARGE SCALE GENOMIC DNA]</scope>
    <source>
        <strain evidence="3 4">ZRK001</strain>
    </source>
</reference>
<dbReference type="InterPro" id="IPR017938">
    <property type="entry name" value="Riboflavin_synthase-like_b-brl"/>
</dbReference>
<gene>
    <name evidence="3" type="ORF">JET14_19105</name>
</gene>
<accession>A0A7T7HJI3</accession>
<dbReference type="InterPro" id="IPR013113">
    <property type="entry name" value="SIP_FAD-bd"/>
</dbReference>
<dbReference type="EMBL" id="CP066786">
    <property type="protein sequence ID" value="QQM30346.1"/>
    <property type="molecule type" value="Genomic_DNA"/>
</dbReference>
<proteinExistence type="inferred from homology"/>